<evidence type="ECO:0000259" key="1">
    <source>
        <dbReference type="Pfam" id="PF21772"/>
    </source>
</evidence>
<dbReference type="InterPro" id="IPR048777">
    <property type="entry name" value="CATIP_N"/>
</dbReference>
<comment type="caution">
    <text evidence="2">The sequence shown here is derived from an EMBL/GenBank/DDBJ whole genome shotgun (WGS) entry which is preliminary data.</text>
</comment>
<feature type="domain" description="Ciliogenesis-associated TTC17-interacting protein N-terminal" evidence="1">
    <location>
        <begin position="28"/>
        <end position="237"/>
    </location>
</feature>
<protein>
    <recommendedName>
        <fullName evidence="1">Ciliogenesis-associated TTC17-interacting protein N-terminal domain-containing protein</fullName>
    </recommendedName>
</protein>
<name>A0ABP1MXD8_XYLVO</name>
<dbReference type="InterPro" id="IPR047501">
    <property type="entry name" value="DD_CATIP"/>
</dbReference>
<accession>A0ABP1MXD8</accession>
<sequence>MQNEKKIPCKLFNTQNCIHEFLTEHIKREALCFRESLMICLKNKSVKDTNPIGCYCIVVESIGPESQEFLIHVQSSMSVDGHFSGSKVISAVTSKFHCLEEKRTEFMYDDGLHEKISFIGTKDNFYHVKLIHTCPCDNSTKTKDLPFHANSKLITEGVNILLMRHLALMNYEGTLSFESISMDADLAVSNYICTPAEHMELDGYFSNVYIIERRTQKEGEIVNIVRTYLTPEGKILKHNWLNIPYILKSNPLADPKSSCKTIKIGAPLKNYWIEDIEMFSKYLDVKSFNLAKHTEYLTDHPEIKQLIADYVQMLLVVKPENVIDFTIQHFKAYVKDPLAWEINSLKEDSDACLISQLAEKNLDVVCNICGFYIDSNTIEKISSTSFMEDSYQMSSPDHSVRSICSKSTNEFKSISSSAHEVFPQSKRTCDECETIVQVCDKHKPYSKCLGCHKMYKMCIKCYTVDQILQKLQ</sequence>
<gene>
    <name evidence="2" type="ORF">XYLVIOL_LOCUS442</name>
</gene>
<evidence type="ECO:0000313" key="3">
    <source>
        <dbReference type="Proteomes" id="UP001642520"/>
    </source>
</evidence>
<proteinExistence type="predicted"/>
<dbReference type="CDD" id="cd22973">
    <property type="entry name" value="DD_CATIP"/>
    <property type="match status" value="1"/>
</dbReference>
<reference evidence="2 3" key="1">
    <citation type="submission" date="2024-08" db="EMBL/GenBank/DDBJ databases">
        <authorList>
            <person name="Will J Nash"/>
            <person name="Angela Man"/>
            <person name="Seanna McTaggart"/>
            <person name="Kendall Baker"/>
            <person name="Tom Barker"/>
            <person name="Leah Catchpole"/>
            <person name="Alex Durrant"/>
            <person name="Karim Gharbi"/>
            <person name="Naomi Irish"/>
            <person name="Gemy Kaithakottil"/>
            <person name="Debby Ku"/>
            <person name="Aaliyah Providence"/>
            <person name="Felix Shaw"/>
            <person name="David Swarbreck"/>
            <person name="Chris Watkins"/>
            <person name="Ann M. McCartney"/>
            <person name="Giulio Formenti"/>
            <person name="Alice Mouton"/>
            <person name="Noel Vella"/>
            <person name="Bjorn M von Reumont"/>
            <person name="Adriana Vella"/>
            <person name="Wilfried Haerty"/>
        </authorList>
    </citation>
    <scope>NUCLEOTIDE SEQUENCE [LARGE SCALE GENOMIC DNA]</scope>
</reference>
<dbReference type="EMBL" id="CAXAJV020001281">
    <property type="protein sequence ID" value="CAL7933385.1"/>
    <property type="molecule type" value="Genomic_DNA"/>
</dbReference>
<dbReference type="Proteomes" id="UP001642520">
    <property type="component" value="Unassembled WGS sequence"/>
</dbReference>
<dbReference type="Pfam" id="PF21772">
    <property type="entry name" value="CATIP_N"/>
    <property type="match status" value="1"/>
</dbReference>
<dbReference type="PANTHER" id="PTHR15505:SF4">
    <property type="entry name" value="RIIA DOMAIN-CONTAINING PROTEIN 1"/>
    <property type="match status" value="1"/>
</dbReference>
<organism evidence="2 3">
    <name type="scientific">Xylocopa violacea</name>
    <name type="common">Violet carpenter bee</name>
    <name type="synonym">Apis violacea</name>
    <dbReference type="NCBI Taxonomy" id="135666"/>
    <lineage>
        <taxon>Eukaryota</taxon>
        <taxon>Metazoa</taxon>
        <taxon>Ecdysozoa</taxon>
        <taxon>Arthropoda</taxon>
        <taxon>Hexapoda</taxon>
        <taxon>Insecta</taxon>
        <taxon>Pterygota</taxon>
        <taxon>Neoptera</taxon>
        <taxon>Endopterygota</taxon>
        <taxon>Hymenoptera</taxon>
        <taxon>Apocrita</taxon>
        <taxon>Aculeata</taxon>
        <taxon>Apoidea</taxon>
        <taxon>Anthophila</taxon>
        <taxon>Apidae</taxon>
        <taxon>Xylocopa</taxon>
        <taxon>Xylocopa</taxon>
    </lineage>
</organism>
<evidence type="ECO:0000313" key="2">
    <source>
        <dbReference type="EMBL" id="CAL7933385.1"/>
    </source>
</evidence>
<keyword evidence="3" id="KW-1185">Reference proteome</keyword>
<dbReference type="PANTHER" id="PTHR15505">
    <property type="entry name" value="RIIA DOMAIN-CONTAINING PROTEIN 1"/>
    <property type="match status" value="1"/>
</dbReference>